<proteinExistence type="inferred from homology"/>
<name>A0ABP4FSL1_9PSEU</name>
<dbReference type="CDD" id="cd06779">
    <property type="entry name" value="cpPDZ_Deg_HtrA-like"/>
    <property type="match status" value="1"/>
</dbReference>
<dbReference type="EMBL" id="BAAALM010000005">
    <property type="protein sequence ID" value="GAA1198463.1"/>
    <property type="molecule type" value="Genomic_DNA"/>
</dbReference>
<dbReference type="SUPFAM" id="SSF50494">
    <property type="entry name" value="Trypsin-like serine proteases"/>
    <property type="match status" value="1"/>
</dbReference>
<evidence type="ECO:0000256" key="5">
    <source>
        <dbReference type="SAM" id="Phobius"/>
    </source>
</evidence>
<evidence type="ECO:0000256" key="3">
    <source>
        <dbReference type="ARBA" id="ARBA00022801"/>
    </source>
</evidence>
<sequence length="516" mass="51815">MSENDPTFSDNTDSDNTATPSSGFPSQAGPEQSHGAAGTTPSPWSAEGAGQADHTRPPQQASQQPQQPGQQSPQAHEQDVRYPQGQHAAPAAGYAGGSQYPQPAQEQHAGQQGAYANPYAPPGAQAYPGGPDTGEAAGPQGHGVPGMAPVPSGQAKPRRGATTKLVVGVAVLALLVGGGAGTLGGYLAADGSSGSSVSSLDQQRPAEQTGSAPKGSVSSVAQKVSPSVVQLKTVSSQGAGEGSGFIISDDGYVLTNNHVIAGAAEGGRIQVVFNDGQTTSATVVGRDPTTDIAVVKAEDVSNLPAVELGRSDDLRVGQQVVAIGSPYELAGTVTSGIVSSLHRPVSAGSQGDQTTVMDAIQTDAAINPGNSGGPLVDMNGRIIGINSAIYSPSTGSSSQESGNVGIGFAIPIDQARRTADDIMQDGHATQTFIGAMVRDARQGGAAIAEVEPDSPADKAGLKGGDVVVKIGDRRVEGSDTLVAAIRTRAPGQQVTLTLEGGRTVDVTLGGQPVRPN</sequence>
<feature type="compositionally biased region" description="Polar residues" evidence="4">
    <location>
        <begin position="1"/>
        <end position="25"/>
    </location>
</feature>
<evidence type="ECO:0000313" key="7">
    <source>
        <dbReference type="EMBL" id="GAA1198463.1"/>
    </source>
</evidence>
<dbReference type="InterPro" id="IPR009003">
    <property type="entry name" value="Peptidase_S1_PA"/>
</dbReference>
<dbReference type="Gene3D" id="2.30.42.10">
    <property type="match status" value="1"/>
</dbReference>
<dbReference type="Proteomes" id="UP001500467">
    <property type="component" value="Unassembled WGS sequence"/>
</dbReference>
<feature type="compositionally biased region" description="Low complexity" evidence="4">
    <location>
        <begin position="57"/>
        <end position="75"/>
    </location>
</feature>
<evidence type="ECO:0000313" key="8">
    <source>
        <dbReference type="Proteomes" id="UP001500467"/>
    </source>
</evidence>
<feature type="compositionally biased region" description="Polar residues" evidence="4">
    <location>
        <begin position="200"/>
        <end position="219"/>
    </location>
</feature>
<feature type="region of interest" description="Disordered" evidence="4">
    <location>
        <begin position="191"/>
        <end position="219"/>
    </location>
</feature>
<dbReference type="InterPro" id="IPR043504">
    <property type="entry name" value="Peptidase_S1_PA_chymotrypsin"/>
</dbReference>
<evidence type="ECO:0000256" key="1">
    <source>
        <dbReference type="ARBA" id="ARBA00010541"/>
    </source>
</evidence>
<dbReference type="PANTHER" id="PTHR43343">
    <property type="entry name" value="PEPTIDASE S12"/>
    <property type="match status" value="1"/>
</dbReference>
<keyword evidence="5" id="KW-0812">Transmembrane</keyword>
<feature type="compositionally biased region" description="Polar residues" evidence="4">
    <location>
        <begin position="99"/>
        <end position="110"/>
    </location>
</feature>
<dbReference type="Pfam" id="PF13365">
    <property type="entry name" value="Trypsin_2"/>
    <property type="match status" value="1"/>
</dbReference>
<dbReference type="Pfam" id="PF13180">
    <property type="entry name" value="PDZ_2"/>
    <property type="match status" value="1"/>
</dbReference>
<comment type="similarity">
    <text evidence="1">Belongs to the peptidase S1C family.</text>
</comment>
<evidence type="ECO:0000256" key="4">
    <source>
        <dbReference type="SAM" id="MobiDB-lite"/>
    </source>
</evidence>
<dbReference type="InterPro" id="IPR001940">
    <property type="entry name" value="Peptidase_S1C"/>
</dbReference>
<dbReference type="SMART" id="SM00228">
    <property type="entry name" value="PDZ"/>
    <property type="match status" value="1"/>
</dbReference>
<keyword evidence="2" id="KW-0645">Protease</keyword>
<gene>
    <name evidence="7" type="ORF">GCM10009675_12540</name>
</gene>
<reference evidence="8" key="1">
    <citation type="journal article" date="2019" name="Int. J. Syst. Evol. Microbiol.">
        <title>The Global Catalogue of Microorganisms (GCM) 10K type strain sequencing project: providing services to taxonomists for standard genome sequencing and annotation.</title>
        <authorList>
            <consortium name="The Broad Institute Genomics Platform"/>
            <consortium name="The Broad Institute Genome Sequencing Center for Infectious Disease"/>
            <person name="Wu L."/>
            <person name="Ma J."/>
        </authorList>
    </citation>
    <scope>NUCLEOTIDE SEQUENCE [LARGE SCALE GENOMIC DNA]</scope>
    <source>
        <strain evidence="8">JCM 13022</strain>
    </source>
</reference>
<dbReference type="SUPFAM" id="SSF50156">
    <property type="entry name" value="PDZ domain-like"/>
    <property type="match status" value="1"/>
</dbReference>
<dbReference type="InterPro" id="IPR051201">
    <property type="entry name" value="Chloro_Bact_Ser_Proteases"/>
</dbReference>
<keyword evidence="5" id="KW-1133">Transmembrane helix</keyword>
<keyword evidence="8" id="KW-1185">Reference proteome</keyword>
<keyword evidence="5" id="KW-0472">Membrane</keyword>
<evidence type="ECO:0000259" key="6">
    <source>
        <dbReference type="PROSITE" id="PS50106"/>
    </source>
</evidence>
<organism evidence="7 8">
    <name type="scientific">Prauserella alba</name>
    <dbReference type="NCBI Taxonomy" id="176898"/>
    <lineage>
        <taxon>Bacteria</taxon>
        <taxon>Bacillati</taxon>
        <taxon>Actinomycetota</taxon>
        <taxon>Actinomycetes</taxon>
        <taxon>Pseudonocardiales</taxon>
        <taxon>Pseudonocardiaceae</taxon>
        <taxon>Prauserella</taxon>
    </lineage>
</organism>
<feature type="region of interest" description="Disordered" evidence="4">
    <location>
        <begin position="1"/>
        <end position="159"/>
    </location>
</feature>
<dbReference type="PRINTS" id="PR00834">
    <property type="entry name" value="PROTEASES2C"/>
</dbReference>
<feature type="domain" description="PDZ" evidence="6">
    <location>
        <begin position="409"/>
        <end position="502"/>
    </location>
</feature>
<protein>
    <submittedName>
        <fullName evidence="7">Trypsin-like peptidase domain-containing protein</fullName>
    </submittedName>
</protein>
<accession>A0ABP4FSL1</accession>
<dbReference type="InterPro" id="IPR001478">
    <property type="entry name" value="PDZ"/>
</dbReference>
<dbReference type="InterPro" id="IPR036034">
    <property type="entry name" value="PDZ_sf"/>
</dbReference>
<feature type="compositionally biased region" description="Low complexity" evidence="4">
    <location>
        <begin position="111"/>
        <end position="130"/>
    </location>
</feature>
<evidence type="ECO:0000256" key="2">
    <source>
        <dbReference type="ARBA" id="ARBA00022670"/>
    </source>
</evidence>
<dbReference type="PANTHER" id="PTHR43343:SF3">
    <property type="entry name" value="PROTEASE DO-LIKE 8, CHLOROPLASTIC"/>
    <property type="match status" value="1"/>
</dbReference>
<dbReference type="PROSITE" id="PS50106">
    <property type="entry name" value="PDZ"/>
    <property type="match status" value="1"/>
</dbReference>
<feature type="transmembrane region" description="Helical" evidence="5">
    <location>
        <begin position="165"/>
        <end position="189"/>
    </location>
</feature>
<keyword evidence="3" id="KW-0378">Hydrolase</keyword>
<comment type="caution">
    <text evidence="7">The sequence shown here is derived from an EMBL/GenBank/DDBJ whole genome shotgun (WGS) entry which is preliminary data.</text>
</comment>
<dbReference type="Gene3D" id="2.40.10.10">
    <property type="entry name" value="Trypsin-like serine proteases"/>
    <property type="match status" value="2"/>
</dbReference>
<dbReference type="RefSeq" id="WP_253856458.1">
    <property type="nucleotide sequence ID" value="NZ_BAAALM010000005.1"/>
</dbReference>